<dbReference type="CDD" id="cd03215">
    <property type="entry name" value="ABC_Carb_Monos_II"/>
    <property type="match status" value="1"/>
</dbReference>
<proteinExistence type="inferred from homology"/>
<dbReference type="PATRIC" id="fig|1653334.4.peg.1449"/>
<keyword evidence="5" id="KW-0762">Sugar transport</keyword>
<feature type="domain" description="ABC transporter" evidence="4">
    <location>
        <begin position="263"/>
        <end position="509"/>
    </location>
</feature>
<dbReference type="PANTHER" id="PTHR43790">
    <property type="entry name" value="CARBOHYDRATE TRANSPORT ATP-BINDING PROTEIN MG119-RELATED"/>
    <property type="match status" value="1"/>
</dbReference>
<accession>A0A0P7X9N5</accession>
<evidence type="ECO:0000313" key="5">
    <source>
        <dbReference type="EMBL" id="KPQ11928.1"/>
    </source>
</evidence>
<dbReference type="SMART" id="SM00382">
    <property type="entry name" value="AAA"/>
    <property type="match status" value="2"/>
</dbReference>
<dbReference type="GO" id="GO:0005524">
    <property type="term" value="F:ATP binding"/>
    <property type="evidence" value="ECO:0007669"/>
    <property type="project" value="UniProtKB-KW"/>
</dbReference>
<dbReference type="InterPro" id="IPR027417">
    <property type="entry name" value="P-loop_NTPase"/>
</dbReference>
<evidence type="ECO:0000256" key="1">
    <source>
        <dbReference type="ARBA" id="ARBA00005417"/>
    </source>
</evidence>
<organism evidence="5 6">
    <name type="scientific">Saliniramus fredricksonii</name>
    <dbReference type="NCBI Taxonomy" id="1653334"/>
    <lineage>
        <taxon>Bacteria</taxon>
        <taxon>Pseudomonadati</taxon>
        <taxon>Pseudomonadota</taxon>
        <taxon>Alphaproteobacteria</taxon>
        <taxon>Hyphomicrobiales</taxon>
        <taxon>Salinarimonadaceae</taxon>
        <taxon>Saliniramus</taxon>
    </lineage>
</organism>
<keyword evidence="5" id="KW-0813">Transport</keyword>
<sequence length="514" mass="54740">MSASSPPRSSSGGTLVALKGITKHYGNLVANDAIDFAIAPGEVHALLGENGAGKSTLVKILYGVIEPSAGEIFWEGKQVEINSPVDARNLGIGMVFQHFSLFDEMTVAENVAVALTDLSFNVVRKRLKQVSEGYGLPLDPDRRVWTLSAGERQRIEIVRCLLQNPKLIVLDEPTSVLTPQESEGLFETLEQLAGEGRAILYISHKLEEVRRLCRDATILRGGKVVARLDPRESSAREIAALMVGQEVGDVARTAKARGHDEMLQVQNLSMPARSIHERPLRDVDIAVAAGEIVGIAGIAGNGQSELFAAISGERPTDEPGAVVIDGVAVGLKGIDARRKLGGAFVPEERLGHAAVPGHGLGDNTVLSHHAIGGIVSSGFIAFDKARRMAAKVVGDFDVRTPGADALARKLSGGNLQKFVVGREIVRGPKLLVVDQPTWGVDAGAARVIRQALIDLAAQGAAVLVISQDLDELFAIADRMAVIHEGHVSRLRPTGEWTREAVGLEMMGVAPQDAH</sequence>
<dbReference type="SUPFAM" id="SSF52540">
    <property type="entry name" value="P-loop containing nucleoside triphosphate hydrolases"/>
    <property type="match status" value="2"/>
</dbReference>
<dbReference type="GO" id="GO:0016887">
    <property type="term" value="F:ATP hydrolysis activity"/>
    <property type="evidence" value="ECO:0007669"/>
    <property type="project" value="InterPro"/>
</dbReference>
<evidence type="ECO:0000259" key="4">
    <source>
        <dbReference type="PROSITE" id="PS50893"/>
    </source>
</evidence>
<keyword evidence="3 5" id="KW-0067">ATP-binding</keyword>
<gene>
    <name evidence="5" type="ORF">HLUCCO17_03805</name>
</gene>
<dbReference type="InterPro" id="IPR050107">
    <property type="entry name" value="ABC_carbohydrate_import_ATPase"/>
</dbReference>
<dbReference type="EMBL" id="LJSX01000004">
    <property type="protein sequence ID" value="KPQ11928.1"/>
    <property type="molecule type" value="Genomic_DNA"/>
</dbReference>
<reference evidence="5 6" key="1">
    <citation type="submission" date="2015-09" db="EMBL/GenBank/DDBJ databases">
        <title>Identification and resolution of microdiversity through metagenomic sequencing of parallel consortia.</title>
        <authorList>
            <person name="Nelson W.C."/>
            <person name="Romine M.F."/>
            <person name="Lindemann S.R."/>
        </authorList>
    </citation>
    <scope>NUCLEOTIDE SEQUENCE [LARGE SCALE GENOMIC DNA]</scope>
    <source>
        <strain evidence="5">HL-109</strain>
    </source>
</reference>
<protein>
    <submittedName>
        <fullName evidence="5">Simple sugar transport system ATP-binding protein</fullName>
        <ecNumber evidence="5">3.6.3.17</ecNumber>
    </submittedName>
</protein>
<dbReference type="EC" id="3.6.3.17" evidence="5"/>
<name>A0A0P7X9N5_9HYPH</name>
<dbReference type="InterPro" id="IPR017871">
    <property type="entry name" value="ABC_transporter-like_CS"/>
</dbReference>
<feature type="domain" description="ABC transporter" evidence="4">
    <location>
        <begin position="16"/>
        <end position="246"/>
    </location>
</feature>
<dbReference type="InterPro" id="IPR003439">
    <property type="entry name" value="ABC_transporter-like_ATP-bd"/>
</dbReference>
<dbReference type="PROSITE" id="PS00211">
    <property type="entry name" value="ABC_TRANSPORTER_1"/>
    <property type="match status" value="2"/>
</dbReference>
<evidence type="ECO:0000256" key="2">
    <source>
        <dbReference type="ARBA" id="ARBA00022741"/>
    </source>
</evidence>
<evidence type="ECO:0000256" key="3">
    <source>
        <dbReference type="ARBA" id="ARBA00022840"/>
    </source>
</evidence>
<keyword evidence="5" id="KW-0378">Hydrolase</keyword>
<comment type="caution">
    <text evidence="5">The sequence shown here is derived from an EMBL/GenBank/DDBJ whole genome shotgun (WGS) entry which is preliminary data.</text>
</comment>
<dbReference type="AlphaFoldDB" id="A0A0P7X9N5"/>
<dbReference type="PANTHER" id="PTHR43790:SF4">
    <property type="entry name" value="GUANOSINE IMPORT ATP-BINDING PROTEIN NUPO"/>
    <property type="match status" value="1"/>
</dbReference>
<dbReference type="Pfam" id="PF00005">
    <property type="entry name" value="ABC_tran"/>
    <property type="match status" value="2"/>
</dbReference>
<dbReference type="Gene3D" id="3.40.50.300">
    <property type="entry name" value="P-loop containing nucleotide triphosphate hydrolases"/>
    <property type="match status" value="2"/>
</dbReference>
<dbReference type="PROSITE" id="PS50893">
    <property type="entry name" value="ABC_TRANSPORTER_2"/>
    <property type="match status" value="2"/>
</dbReference>
<evidence type="ECO:0000313" key="6">
    <source>
        <dbReference type="Proteomes" id="UP000050497"/>
    </source>
</evidence>
<dbReference type="InterPro" id="IPR003593">
    <property type="entry name" value="AAA+_ATPase"/>
</dbReference>
<dbReference type="CDD" id="cd03216">
    <property type="entry name" value="ABC_Carb_Monos_I"/>
    <property type="match status" value="1"/>
</dbReference>
<comment type="similarity">
    <text evidence="1">Belongs to the ABC transporter superfamily.</text>
</comment>
<keyword evidence="2" id="KW-0547">Nucleotide-binding</keyword>
<dbReference type="Proteomes" id="UP000050497">
    <property type="component" value="Unassembled WGS sequence"/>
</dbReference>